<keyword evidence="1" id="KW-0472">Membrane</keyword>
<dbReference type="PANTHER" id="PTHR37868">
    <property type="entry name" value="TRANSMEMBRANE PROTEIN 190"/>
    <property type="match status" value="1"/>
</dbReference>
<dbReference type="InParanoid" id="A0A3Q0GUT8"/>
<evidence type="ECO:0000256" key="1">
    <source>
        <dbReference type="SAM" id="Phobius"/>
    </source>
</evidence>
<dbReference type="RefSeq" id="XP_025063551.1">
    <property type="nucleotide sequence ID" value="XM_025207766.1"/>
</dbReference>
<reference evidence="3" key="1">
    <citation type="submission" date="2025-08" db="UniProtKB">
        <authorList>
            <consortium name="RefSeq"/>
        </authorList>
    </citation>
    <scope>IDENTIFICATION</scope>
</reference>
<dbReference type="GO" id="GO:0002079">
    <property type="term" value="C:inner acrosomal membrane"/>
    <property type="evidence" value="ECO:0007669"/>
    <property type="project" value="TreeGrafter"/>
</dbReference>
<dbReference type="AlphaFoldDB" id="A0A3Q0GUT8"/>
<evidence type="ECO:0000313" key="2">
    <source>
        <dbReference type="Proteomes" id="UP000189705"/>
    </source>
</evidence>
<keyword evidence="2" id="KW-1185">Reference proteome</keyword>
<sequence>MGVSRCKWGGVSPDLIIFLPGFKGISNFFKPLTCSQLPALRKTCGGKAESFYPKQCLQQKCCHYNGTCYHHVIDGVQQRRNAGILGGSCAGAALLFLSIFIGWFRLGRGLAKNPGTEGEIPQGTEEAFPLPYPSSGPGGWGELLAQGPMVGQGPFL</sequence>
<dbReference type="Proteomes" id="UP000189705">
    <property type="component" value="Unplaced"/>
</dbReference>
<dbReference type="STRING" id="38654.A0A3Q0GUT8"/>
<dbReference type="GeneID" id="112550793"/>
<dbReference type="Pfam" id="PF15431">
    <property type="entry name" value="TMEM190"/>
    <property type="match status" value="1"/>
</dbReference>
<keyword evidence="1 3" id="KW-0812">Transmembrane</keyword>
<dbReference type="PANTHER" id="PTHR37868:SF1">
    <property type="entry name" value="TRANSMEMBRANE PROTEIN 190"/>
    <property type="match status" value="1"/>
</dbReference>
<feature type="transmembrane region" description="Helical" evidence="1">
    <location>
        <begin position="84"/>
        <end position="104"/>
    </location>
</feature>
<organism evidence="2 3">
    <name type="scientific">Alligator sinensis</name>
    <name type="common">Chinese alligator</name>
    <dbReference type="NCBI Taxonomy" id="38654"/>
    <lineage>
        <taxon>Eukaryota</taxon>
        <taxon>Metazoa</taxon>
        <taxon>Chordata</taxon>
        <taxon>Craniata</taxon>
        <taxon>Vertebrata</taxon>
        <taxon>Euteleostomi</taxon>
        <taxon>Archelosauria</taxon>
        <taxon>Archosauria</taxon>
        <taxon>Crocodylia</taxon>
        <taxon>Alligatoridae</taxon>
        <taxon>Alligatorinae</taxon>
        <taxon>Alligator</taxon>
    </lineage>
</organism>
<dbReference type="KEGG" id="asn:112550793"/>
<accession>A0A3Q0GUT8</accession>
<name>A0A3Q0GUT8_ALLSI</name>
<evidence type="ECO:0000313" key="3">
    <source>
        <dbReference type="RefSeq" id="XP_025063551.1"/>
    </source>
</evidence>
<proteinExistence type="predicted"/>
<dbReference type="CTD" id="147744"/>
<gene>
    <name evidence="3" type="primary">TMEM190</name>
</gene>
<dbReference type="InterPro" id="IPR028248">
    <property type="entry name" value="TMEM190"/>
</dbReference>
<keyword evidence="1" id="KW-1133">Transmembrane helix</keyword>
<dbReference type="GO" id="GO:0002244">
    <property type="term" value="P:hematopoietic progenitor cell differentiation"/>
    <property type="evidence" value="ECO:0007669"/>
    <property type="project" value="TreeGrafter"/>
</dbReference>
<protein>
    <submittedName>
        <fullName evidence="3">Transmembrane protein 190 isoform X1</fullName>
    </submittedName>
</protein>